<comment type="caution">
    <text evidence="2">The sequence shown here is derived from an EMBL/GenBank/DDBJ whole genome shotgun (WGS) entry which is preliminary data.</text>
</comment>
<dbReference type="EMBL" id="CAJVPY010001086">
    <property type="protein sequence ID" value="CAG8506543.1"/>
    <property type="molecule type" value="Genomic_DNA"/>
</dbReference>
<protein>
    <submittedName>
        <fullName evidence="2">5009_t:CDS:1</fullName>
    </submittedName>
</protein>
<proteinExistence type="predicted"/>
<evidence type="ECO:0000313" key="3">
    <source>
        <dbReference type="Proteomes" id="UP000789405"/>
    </source>
</evidence>
<keyword evidence="3" id="KW-1185">Reference proteome</keyword>
<feature type="region of interest" description="Disordered" evidence="1">
    <location>
        <begin position="31"/>
        <end position="54"/>
    </location>
</feature>
<evidence type="ECO:0000313" key="2">
    <source>
        <dbReference type="EMBL" id="CAG8506543.1"/>
    </source>
</evidence>
<dbReference type="AlphaFoldDB" id="A0A9N9F325"/>
<gene>
    <name evidence="2" type="ORF">DERYTH_LOCUS3168</name>
</gene>
<organism evidence="2 3">
    <name type="scientific">Dentiscutata erythropus</name>
    <dbReference type="NCBI Taxonomy" id="1348616"/>
    <lineage>
        <taxon>Eukaryota</taxon>
        <taxon>Fungi</taxon>
        <taxon>Fungi incertae sedis</taxon>
        <taxon>Mucoromycota</taxon>
        <taxon>Glomeromycotina</taxon>
        <taxon>Glomeromycetes</taxon>
        <taxon>Diversisporales</taxon>
        <taxon>Gigasporaceae</taxon>
        <taxon>Dentiscutata</taxon>
    </lineage>
</organism>
<name>A0A9N9F325_9GLOM</name>
<reference evidence="2" key="1">
    <citation type="submission" date="2021-06" db="EMBL/GenBank/DDBJ databases">
        <authorList>
            <person name="Kallberg Y."/>
            <person name="Tangrot J."/>
            <person name="Rosling A."/>
        </authorList>
    </citation>
    <scope>NUCLEOTIDE SEQUENCE</scope>
    <source>
        <strain evidence="2">MA453B</strain>
    </source>
</reference>
<evidence type="ECO:0000256" key="1">
    <source>
        <dbReference type="SAM" id="MobiDB-lite"/>
    </source>
</evidence>
<accession>A0A9N9F325</accession>
<dbReference type="Proteomes" id="UP000789405">
    <property type="component" value="Unassembled WGS sequence"/>
</dbReference>
<sequence length="54" mass="6209">MTLYEIGFEKARTMAVISENEELTWEDIDIETDDNNDNVNSMPILEPESEESAE</sequence>